<name>A0A5B7JYA1_PORTR</name>
<reference evidence="1 2" key="1">
    <citation type="submission" date="2019-05" db="EMBL/GenBank/DDBJ databases">
        <title>Another draft genome of Portunus trituberculatus and its Hox gene families provides insights of decapod evolution.</title>
        <authorList>
            <person name="Jeong J.-H."/>
            <person name="Song I."/>
            <person name="Kim S."/>
            <person name="Choi T."/>
            <person name="Kim D."/>
            <person name="Ryu S."/>
            <person name="Kim W."/>
        </authorList>
    </citation>
    <scope>NUCLEOTIDE SEQUENCE [LARGE SCALE GENOMIC DNA]</scope>
    <source>
        <tissue evidence="1">Muscle</tissue>
    </source>
</reference>
<gene>
    <name evidence="1" type="ORF">E2C01_093438</name>
</gene>
<proteinExistence type="predicted"/>
<accession>A0A5B7JYA1</accession>
<sequence>MVVVEAWLGREWVEREEEKWRRNFSSDNEANKFLRLSSPYSSLSPPAASAVAAAPLSPLPSPLPSSVFLPHHHSYLSPIFLTFLLGNIFIPLS</sequence>
<evidence type="ECO:0000313" key="2">
    <source>
        <dbReference type="Proteomes" id="UP000324222"/>
    </source>
</evidence>
<keyword evidence="2" id="KW-1185">Reference proteome</keyword>
<dbReference type="AlphaFoldDB" id="A0A5B7JYA1"/>
<dbReference type="EMBL" id="VSRR010112587">
    <property type="protein sequence ID" value="MPC98087.1"/>
    <property type="molecule type" value="Genomic_DNA"/>
</dbReference>
<dbReference type="Proteomes" id="UP000324222">
    <property type="component" value="Unassembled WGS sequence"/>
</dbReference>
<comment type="caution">
    <text evidence="1">The sequence shown here is derived from an EMBL/GenBank/DDBJ whole genome shotgun (WGS) entry which is preliminary data.</text>
</comment>
<evidence type="ECO:0000313" key="1">
    <source>
        <dbReference type="EMBL" id="MPC98087.1"/>
    </source>
</evidence>
<protein>
    <submittedName>
        <fullName evidence="1">Uncharacterized protein</fullName>
    </submittedName>
</protein>
<organism evidence="1 2">
    <name type="scientific">Portunus trituberculatus</name>
    <name type="common">Swimming crab</name>
    <name type="synonym">Neptunus trituberculatus</name>
    <dbReference type="NCBI Taxonomy" id="210409"/>
    <lineage>
        <taxon>Eukaryota</taxon>
        <taxon>Metazoa</taxon>
        <taxon>Ecdysozoa</taxon>
        <taxon>Arthropoda</taxon>
        <taxon>Crustacea</taxon>
        <taxon>Multicrustacea</taxon>
        <taxon>Malacostraca</taxon>
        <taxon>Eumalacostraca</taxon>
        <taxon>Eucarida</taxon>
        <taxon>Decapoda</taxon>
        <taxon>Pleocyemata</taxon>
        <taxon>Brachyura</taxon>
        <taxon>Eubrachyura</taxon>
        <taxon>Portunoidea</taxon>
        <taxon>Portunidae</taxon>
        <taxon>Portuninae</taxon>
        <taxon>Portunus</taxon>
    </lineage>
</organism>